<dbReference type="EMBL" id="JARQZJ010000077">
    <property type="protein sequence ID" value="KAK9882519.1"/>
    <property type="molecule type" value="Genomic_DNA"/>
</dbReference>
<sequence length="128" mass="14848">MLLRRIPKTSNHSFKTQSLPYQGFYAYGASQNVCLGFRAKDRLMRKQTEHCQCQLCFIFYRLRTRLPDDQSDPQTEHLSPAFPEPFTTDQYMEEIEQTLPGVRESGYGGSDLLVSLVEQVEDGRDYID</sequence>
<proteinExistence type="predicted"/>
<accession>A0AAW1UNY9</accession>
<evidence type="ECO:0000313" key="2">
    <source>
        <dbReference type="Proteomes" id="UP001431783"/>
    </source>
</evidence>
<dbReference type="Proteomes" id="UP001431783">
    <property type="component" value="Unassembled WGS sequence"/>
</dbReference>
<reference evidence="1 2" key="1">
    <citation type="submission" date="2023-03" db="EMBL/GenBank/DDBJ databases">
        <title>Genome insight into feeding habits of ladybird beetles.</title>
        <authorList>
            <person name="Li H.-S."/>
            <person name="Huang Y.-H."/>
            <person name="Pang H."/>
        </authorList>
    </citation>
    <scope>NUCLEOTIDE SEQUENCE [LARGE SCALE GENOMIC DNA]</scope>
    <source>
        <strain evidence="1">SYSU_2023b</strain>
        <tissue evidence="1">Whole body</tissue>
    </source>
</reference>
<gene>
    <name evidence="1" type="ORF">WA026_021866</name>
</gene>
<name>A0AAW1UNY9_9CUCU</name>
<evidence type="ECO:0000313" key="1">
    <source>
        <dbReference type="EMBL" id="KAK9882519.1"/>
    </source>
</evidence>
<protein>
    <submittedName>
        <fullName evidence="1">Uncharacterized protein</fullName>
    </submittedName>
</protein>
<keyword evidence="2" id="KW-1185">Reference proteome</keyword>
<dbReference type="AlphaFoldDB" id="A0AAW1UNY9"/>
<comment type="caution">
    <text evidence="1">The sequence shown here is derived from an EMBL/GenBank/DDBJ whole genome shotgun (WGS) entry which is preliminary data.</text>
</comment>
<organism evidence="1 2">
    <name type="scientific">Henosepilachna vigintioctopunctata</name>
    <dbReference type="NCBI Taxonomy" id="420089"/>
    <lineage>
        <taxon>Eukaryota</taxon>
        <taxon>Metazoa</taxon>
        <taxon>Ecdysozoa</taxon>
        <taxon>Arthropoda</taxon>
        <taxon>Hexapoda</taxon>
        <taxon>Insecta</taxon>
        <taxon>Pterygota</taxon>
        <taxon>Neoptera</taxon>
        <taxon>Endopterygota</taxon>
        <taxon>Coleoptera</taxon>
        <taxon>Polyphaga</taxon>
        <taxon>Cucujiformia</taxon>
        <taxon>Coccinelloidea</taxon>
        <taxon>Coccinellidae</taxon>
        <taxon>Epilachninae</taxon>
        <taxon>Epilachnini</taxon>
        <taxon>Henosepilachna</taxon>
    </lineage>
</organism>